<dbReference type="EMBL" id="JFFI01002141">
    <property type="protein sequence ID" value="KXH42070.1"/>
    <property type="molecule type" value="Genomic_DNA"/>
</dbReference>
<proteinExistence type="predicted"/>
<evidence type="ECO:0000313" key="1">
    <source>
        <dbReference type="EMBL" id="KXH42070.1"/>
    </source>
</evidence>
<dbReference type="Proteomes" id="UP000070121">
    <property type="component" value="Unassembled WGS sequence"/>
</dbReference>
<organism evidence="1 2">
    <name type="scientific">Colletotrichum salicis</name>
    <dbReference type="NCBI Taxonomy" id="1209931"/>
    <lineage>
        <taxon>Eukaryota</taxon>
        <taxon>Fungi</taxon>
        <taxon>Dikarya</taxon>
        <taxon>Ascomycota</taxon>
        <taxon>Pezizomycotina</taxon>
        <taxon>Sordariomycetes</taxon>
        <taxon>Hypocreomycetidae</taxon>
        <taxon>Glomerellales</taxon>
        <taxon>Glomerellaceae</taxon>
        <taxon>Colletotrichum</taxon>
        <taxon>Colletotrichum acutatum species complex</taxon>
    </lineage>
</organism>
<evidence type="ECO:0000313" key="2">
    <source>
        <dbReference type="Proteomes" id="UP000070121"/>
    </source>
</evidence>
<reference evidence="1 2" key="1">
    <citation type="submission" date="2014-02" db="EMBL/GenBank/DDBJ databases">
        <title>The genome sequence of Colletotrichum salicis CBS 607.94.</title>
        <authorList>
            <person name="Baroncelli R."/>
            <person name="Thon M.R."/>
        </authorList>
    </citation>
    <scope>NUCLEOTIDE SEQUENCE [LARGE SCALE GENOMIC DNA]</scope>
    <source>
        <strain evidence="1 2">CBS 607.94</strain>
    </source>
</reference>
<dbReference type="AlphaFoldDB" id="A0A135T1P1"/>
<dbReference type="OrthoDB" id="4789072at2759"/>
<name>A0A135T1P1_9PEZI</name>
<accession>A0A135T1P1</accession>
<sequence length="148" mass="16805">MILDTALTRFRLPHNVEQSKLYQFGFGPPPQHTLTIEANFHQPYCALTLTSEAKMKLSIVATIAAVAITSTEACAKYKTCWCERSNFMYEGKLQDNIPWDEDTVKACVDPGTAGYYGQNFKECHRYKKSFFAFIPSKAINNCDWTKVS</sequence>
<comment type="caution">
    <text evidence="1">The sequence shown here is derived from an EMBL/GenBank/DDBJ whole genome shotgun (WGS) entry which is preliminary data.</text>
</comment>
<keyword evidence="2" id="KW-1185">Reference proteome</keyword>
<protein>
    <submittedName>
        <fullName evidence="1">Uncharacterized protein</fullName>
    </submittedName>
</protein>
<gene>
    <name evidence="1" type="ORF">CSAL01_06650</name>
</gene>